<feature type="compositionally biased region" description="Polar residues" evidence="12">
    <location>
        <begin position="240"/>
        <end position="253"/>
    </location>
</feature>
<dbReference type="SMART" id="SM00225">
    <property type="entry name" value="BTB"/>
    <property type="match status" value="1"/>
</dbReference>
<comment type="subcellular location">
    <subcellularLocation>
        <location evidence="1">Nucleus</location>
    </subcellularLocation>
</comment>
<feature type="domain" description="C2H2-type" evidence="15">
    <location>
        <begin position="451"/>
        <end position="478"/>
    </location>
</feature>
<feature type="domain" description="C2H2-type" evidence="15">
    <location>
        <begin position="423"/>
        <end position="450"/>
    </location>
</feature>
<proteinExistence type="predicted"/>
<dbReference type="InterPro" id="IPR011333">
    <property type="entry name" value="SKP1/BTB/POZ_sf"/>
</dbReference>
<evidence type="ECO:0000256" key="11">
    <source>
        <dbReference type="PROSITE-ProRule" id="PRU00042"/>
    </source>
</evidence>
<keyword evidence="17" id="KW-1185">Reference proteome</keyword>
<feature type="compositionally biased region" description="Low complexity" evidence="12">
    <location>
        <begin position="254"/>
        <end position="274"/>
    </location>
</feature>
<dbReference type="Gene3D" id="3.30.710.10">
    <property type="entry name" value="Potassium Channel Kv1.1, Chain A"/>
    <property type="match status" value="1"/>
</dbReference>
<evidence type="ECO:0000256" key="4">
    <source>
        <dbReference type="ARBA" id="ARBA00022737"/>
    </source>
</evidence>
<dbReference type="InterPro" id="IPR013087">
    <property type="entry name" value="Znf_C2H2_type"/>
</dbReference>
<evidence type="ECO:0000313" key="17">
    <source>
        <dbReference type="Proteomes" id="UP000694523"/>
    </source>
</evidence>
<evidence type="ECO:0000256" key="7">
    <source>
        <dbReference type="ARBA" id="ARBA00023015"/>
    </source>
</evidence>
<dbReference type="PROSITE" id="PS00028">
    <property type="entry name" value="ZINC_FINGER_C2H2_1"/>
    <property type="match status" value="3"/>
</dbReference>
<evidence type="ECO:0000256" key="6">
    <source>
        <dbReference type="ARBA" id="ARBA00022833"/>
    </source>
</evidence>
<dbReference type="PANTHER" id="PTHR46105">
    <property type="entry name" value="AGAP004733-PA"/>
    <property type="match status" value="1"/>
</dbReference>
<evidence type="ECO:0000256" key="12">
    <source>
        <dbReference type="SAM" id="MobiDB-lite"/>
    </source>
</evidence>
<evidence type="ECO:0000256" key="9">
    <source>
        <dbReference type="ARBA" id="ARBA00023163"/>
    </source>
</evidence>
<keyword evidence="7" id="KW-0805">Transcription regulation</keyword>
<feature type="region of interest" description="Disordered" evidence="12">
    <location>
        <begin position="579"/>
        <end position="607"/>
    </location>
</feature>
<dbReference type="InterPro" id="IPR050457">
    <property type="entry name" value="ZnFinger_BTB_dom_contain"/>
</dbReference>
<evidence type="ECO:0000256" key="5">
    <source>
        <dbReference type="ARBA" id="ARBA00022771"/>
    </source>
</evidence>
<feature type="domain" description="C2H2-type" evidence="15">
    <location>
        <begin position="479"/>
        <end position="507"/>
    </location>
</feature>
<evidence type="ECO:0000256" key="3">
    <source>
        <dbReference type="ARBA" id="ARBA00022723"/>
    </source>
</evidence>
<feature type="signal peptide" evidence="13">
    <location>
        <begin position="1"/>
        <end position="23"/>
    </location>
</feature>
<accession>A0A8C6SM39</accession>
<reference evidence="16" key="1">
    <citation type="submission" date="2025-08" db="UniProtKB">
        <authorList>
            <consortium name="Ensembl"/>
        </authorList>
    </citation>
    <scope>IDENTIFICATION</scope>
</reference>
<keyword evidence="5 11" id="KW-0863">Zinc-finger</keyword>
<keyword evidence="9" id="KW-0804">Transcription</keyword>
<keyword evidence="6" id="KW-0862">Zinc</keyword>
<keyword evidence="10" id="KW-0539">Nucleus</keyword>
<dbReference type="FunFam" id="3.30.160.60:FF:000235">
    <property type="entry name" value="Zinc finger and BTB domain containing 38"/>
    <property type="match status" value="1"/>
</dbReference>
<dbReference type="InterPro" id="IPR000210">
    <property type="entry name" value="BTB/POZ_dom"/>
</dbReference>
<evidence type="ECO:0000259" key="15">
    <source>
        <dbReference type="PROSITE" id="PS50157"/>
    </source>
</evidence>
<dbReference type="Pfam" id="PF00651">
    <property type="entry name" value="BTB"/>
    <property type="match status" value="1"/>
</dbReference>
<organism evidence="16 17">
    <name type="scientific">Neogobius melanostomus</name>
    <name type="common">round goby</name>
    <dbReference type="NCBI Taxonomy" id="47308"/>
    <lineage>
        <taxon>Eukaryota</taxon>
        <taxon>Metazoa</taxon>
        <taxon>Chordata</taxon>
        <taxon>Craniata</taxon>
        <taxon>Vertebrata</taxon>
        <taxon>Euteleostomi</taxon>
        <taxon>Actinopterygii</taxon>
        <taxon>Neopterygii</taxon>
        <taxon>Teleostei</taxon>
        <taxon>Neoteleostei</taxon>
        <taxon>Acanthomorphata</taxon>
        <taxon>Gobiaria</taxon>
        <taxon>Gobiiformes</taxon>
        <taxon>Gobioidei</taxon>
        <taxon>Gobiidae</taxon>
        <taxon>Benthophilinae</taxon>
        <taxon>Neogobiini</taxon>
        <taxon>Neogobius</taxon>
    </lineage>
</organism>
<evidence type="ECO:0000259" key="14">
    <source>
        <dbReference type="PROSITE" id="PS50097"/>
    </source>
</evidence>
<dbReference type="Proteomes" id="UP000694523">
    <property type="component" value="Unplaced"/>
</dbReference>
<dbReference type="Gene3D" id="3.30.160.60">
    <property type="entry name" value="Classic Zinc Finger"/>
    <property type="match status" value="3"/>
</dbReference>
<dbReference type="SUPFAM" id="SSF57667">
    <property type="entry name" value="beta-beta-alpha zinc fingers"/>
    <property type="match status" value="1"/>
</dbReference>
<feature type="domain" description="BTB" evidence="14">
    <location>
        <begin position="46"/>
        <end position="108"/>
    </location>
</feature>
<dbReference type="PROSITE" id="PS50097">
    <property type="entry name" value="BTB"/>
    <property type="match status" value="1"/>
</dbReference>
<dbReference type="GO" id="GO:0000981">
    <property type="term" value="F:DNA-binding transcription factor activity, RNA polymerase II-specific"/>
    <property type="evidence" value="ECO:0007669"/>
    <property type="project" value="TreeGrafter"/>
</dbReference>
<protein>
    <submittedName>
        <fullName evidence="16">Zinc finger and BTB domain containing 33</fullName>
    </submittedName>
</protein>
<keyword evidence="3" id="KW-0479">Metal-binding</keyword>
<dbReference type="InterPro" id="IPR036236">
    <property type="entry name" value="Znf_C2H2_sf"/>
</dbReference>
<feature type="region of interest" description="Disordered" evidence="12">
    <location>
        <begin position="360"/>
        <end position="405"/>
    </location>
</feature>
<feature type="chain" id="PRO_5034195587" evidence="13">
    <location>
        <begin position="24"/>
        <end position="607"/>
    </location>
</feature>
<evidence type="ECO:0000256" key="2">
    <source>
        <dbReference type="ARBA" id="ARBA00022491"/>
    </source>
</evidence>
<dbReference type="SMART" id="SM00355">
    <property type="entry name" value="ZnF_C2H2"/>
    <property type="match status" value="3"/>
</dbReference>
<keyword evidence="13" id="KW-0732">Signal</keyword>
<evidence type="ECO:0000256" key="10">
    <source>
        <dbReference type="ARBA" id="ARBA00023242"/>
    </source>
</evidence>
<dbReference type="PANTHER" id="PTHR46105:SF27">
    <property type="entry name" value="TRANSCRIPTIONAL REGULATOR KAISO"/>
    <property type="match status" value="1"/>
</dbReference>
<evidence type="ECO:0000256" key="1">
    <source>
        <dbReference type="ARBA" id="ARBA00004123"/>
    </source>
</evidence>
<dbReference type="SUPFAM" id="SSF54695">
    <property type="entry name" value="POZ domain"/>
    <property type="match status" value="1"/>
</dbReference>
<feature type="region of interest" description="Disordered" evidence="12">
    <location>
        <begin position="202"/>
        <end position="282"/>
    </location>
</feature>
<evidence type="ECO:0000313" key="16">
    <source>
        <dbReference type="Ensembl" id="ENSNMLP00000008309.1"/>
    </source>
</evidence>
<dbReference type="GO" id="GO:0005634">
    <property type="term" value="C:nucleus"/>
    <property type="evidence" value="ECO:0007669"/>
    <property type="project" value="UniProtKB-SubCell"/>
</dbReference>
<dbReference type="FunFam" id="3.30.160.60:FF:000749">
    <property type="entry name" value="Transcriptional regulator Kaiso"/>
    <property type="match status" value="1"/>
</dbReference>
<keyword evidence="2" id="KW-0678">Repressor</keyword>
<keyword evidence="8" id="KW-0238">DNA-binding</keyword>
<name>A0A8C6SM39_9GOBI</name>
<reference evidence="16" key="2">
    <citation type="submission" date="2025-09" db="UniProtKB">
        <authorList>
            <consortium name="Ensembl"/>
        </authorList>
    </citation>
    <scope>IDENTIFICATION</scope>
</reference>
<sequence length="607" mass="67505">MWPSMVLIHLFFAGMPSLKLISATDTEYSTAVLKSLNEQRNNGLFCDITIIIRDKKFRAHKTILAASSKYFHQLFSVAGQVIELNFIRAEIFEEILNYIYTSKIVRVRSDRLEELIQAGKVLGVKFIANLASPLSHVKGLPGLSKKAENKTDSTSEVMPIITESFSISSEEFNQASVPDGDDQDSDSDVMFVSQTTTANQKVDTEVIDLESTDNSSTADVQQEDGASQKPYSVKPPLTGIKSSGSPKCNSNDLSSSRCATTPSTTPTSISHGPSDSSLSPQYKNNMCVHKKQVSPSAAQEGDHKIRLVDVSSTSRFPSQSTSASKLGAEQIVTLKTAAEIGSISPDCRVYANIGEDTYDIVTTKDDPDEGGSSGLNGKRAYMATPNRPTDEPPTPPISGPKSKKAKVDDSQYYELVMDGKTFYVCVVCKRPYVCLTSVRRHYNTHSWEKKYPCRHCNKVFALAEYRTKHEIIHTGERRYQCLLCQEMFLNYQLLSSHMRSVHNQDASGKKAKDETDDNLYRLLPCKSVKMKMYSWVTDDEPSDIKTVMTDDGSVHITSTNQQDSTQRSMLNWDDIFIEPDANSQPGSSVNNSSKQEPEYDFLLPETY</sequence>
<dbReference type="PROSITE" id="PS50157">
    <property type="entry name" value="ZINC_FINGER_C2H2_2"/>
    <property type="match status" value="3"/>
</dbReference>
<evidence type="ECO:0000256" key="13">
    <source>
        <dbReference type="SAM" id="SignalP"/>
    </source>
</evidence>
<evidence type="ECO:0000256" key="8">
    <source>
        <dbReference type="ARBA" id="ARBA00023125"/>
    </source>
</evidence>
<dbReference type="GO" id="GO:0000978">
    <property type="term" value="F:RNA polymerase II cis-regulatory region sequence-specific DNA binding"/>
    <property type="evidence" value="ECO:0007669"/>
    <property type="project" value="TreeGrafter"/>
</dbReference>
<keyword evidence="4" id="KW-0677">Repeat</keyword>
<dbReference type="GO" id="GO:0008270">
    <property type="term" value="F:zinc ion binding"/>
    <property type="evidence" value="ECO:0007669"/>
    <property type="project" value="UniProtKB-KW"/>
</dbReference>
<dbReference type="Ensembl" id="ENSNMLT00000009449.1">
    <property type="protein sequence ID" value="ENSNMLP00000008309.1"/>
    <property type="gene ID" value="ENSNMLG00000005905.1"/>
</dbReference>
<dbReference type="AlphaFoldDB" id="A0A8C6SM39"/>
<feature type="compositionally biased region" description="Polar residues" evidence="12">
    <location>
        <begin position="581"/>
        <end position="594"/>
    </location>
</feature>